<dbReference type="GO" id="GO:0009247">
    <property type="term" value="P:glycolipid biosynthetic process"/>
    <property type="evidence" value="ECO:0007669"/>
    <property type="project" value="TreeGrafter"/>
</dbReference>
<keyword evidence="4 6" id="KW-1133">Transmembrane helix</keyword>
<protein>
    <submittedName>
        <fullName evidence="7">4-hydroxybenzoate polyprenyltransferase</fullName>
    </submittedName>
</protein>
<evidence type="ECO:0000256" key="1">
    <source>
        <dbReference type="ARBA" id="ARBA00004141"/>
    </source>
</evidence>
<dbReference type="InterPro" id="IPR044878">
    <property type="entry name" value="UbiA_sf"/>
</dbReference>
<dbReference type="SUPFAM" id="SSF56784">
    <property type="entry name" value="HAD-like"/>
    <property type="match status" value="1"/>
</dbReference>
<evidence type="ECO:0000256" key="3">
    <source>
        <dbReference type="ARBA" id="ARBA00022692"/>
    </source>
</evidence>
<organism evidence="7 8">
    <name type="scientific">Ruegeria conchae</name>
    <dbReference type="NCBI Taxonomy" id="981384"/>
    <lineage>
        <taxon>Bacteria</taxon>
        <taxon>Pseudomonadati</taxon>
        <taxon>Pseudomonadota</taxon>
        <taxon>Alphaproteobacteria</taxon>
        <taxon>Rhodobacterales</taxon>
        <taxon>Roseobacteraceae</taxon>
        <taxon>Ruegeria</taxon>
    </lineage>
</organism>
<feature type="transmembrane region" description="Helical" evidence="6">
    <location>
        <begin position="278"/>
        <end position="302"/>
    </location>
</feature>
<proteinExistence type="predicted"/>
<keyword evidence="2" id="KW-1003">Cell membrane</keyword>
<dbReference type="InterPro" id="IPR036412">
    <property type="entry name" value="HAD-like_sf"/>
</dbReference>
<dbReference type="CDD" id="cd13963">
    <property type="entry name" value="PT_UbiA_2"/>
    <property type="match status" value="1"/>
</dbReference>
<dbReference type="InterPro" id="IPR000537">
    <property type="entry name" value="UbiA_prenyltransferase"/>
</dbReference>
<dbReference type="STRING" id="981384.GCA_000192475_01361"/>
<dbReference type="PANTHER" id="PTHR11048">
    <property type="entry name" value="PRENYLTRANSFERASES"/>
    <property type="match status" value="1"/>
</dbReference>
<keyword evidence="3 6" id="KW-0812">Transmembrane</keyword>
<dbReference type="AlphaFoldDB" id="A0A497ZFI7"/>
<dbReference type="InterPro" id="IPR023214">
    <property type="entry name" value="HAD_sf"/>
</dbReference>
<dbReference type="InterPro" id="IPR039653">
    <property type="entry name" value="Prenyltransferase"/>
</dbReference>
<feature type="transmembrane region" description="Helical" evidence="6">
    <location>
        <begin position="420"/>
        <end position="438"/>
    </location>
</feature>
<evidence type="ECO:0000256" key="5">
    <source>
        <dbReference type="ARBA" id="ARBA00023136"/>
    </source>
</evidence>
<feature type="transmembrane region" description="Helical" evidence="6">
    <location>
        <begin position="314"/>
        <end position="334"/>
    </location>
</feature>
<name>A0A497ZFI7_9RHOB</name>
<dbReference type="Pfam" id="PF12710">
    <property type="entry name" value="HAD"/>
    <property type="match status" value="1"/>
</dbReference>
<dbReference type="Pfam" id="PF01040">
    <property type="entry name" value="UbiA"/>
    <property type="match status" value="1"/>
</dbReference>
<feature type="transmembrane region" description="Helical" evidence="6">
    <location>
        <begin position="217"/>
        <end position="239"/>
    </location>
</feature>
<feature type="transmembrane region" description="Helical" evidence="6">
    <location>
        <begin position="340"/>
        <end position="358"/>
    </location>
</feature>
<dbReference type="NCBIfam" id="NF006088">
    <property type="entry name" value="PRK08238.1"/>
    <property type="match status" value="1"/>
</dbReference>
<keyword evidence="5 6" id="KW-0472">Membrane</keyword>
<evidence type="ECO:0000256" key="4">
    <source>
        <dbReference type="ARBA" id="ARBA00022989"/>
    </source>
</evidence>
<dbReference type="GO" id="GO:0016765">
    <property type="term" value="F:transferase activity, transferring alkyl or aryl (other than methyl) groups"/>
    <property type="evidence" value="ECO:0007669"/>
    <property type="project" value="InterPro"/>
</dbReference>
<dbReference type="Gene3D" id="3.40.50.1000">
    <property type="entry name" value="HAD superfamily/HAD-like"/>
    <property type="match status" value="1"/>
</dbReference>
<accession>A0A497ZFI7</accession>
<dbReference type="EMBL" id="RCCT01000003">
    <property type="protein sequence ID" value="RLK07331.1"/>
    <property type="molecule type" value="Genomic_DNA"/>
</dbReference>
<comment type="subcellular location">
    <subcellularLocation>
        <location evidence="1">Membrane</location>
        <topology evidence="1">Multi-pass membrane protein</topology>
    </subcellularLocation>
</comment>
<dbReference type="OrthoDB" id="9803632at2"/>
<keyword evidence="8" id="KW-1185">Reference proteome</keyword>
<dbReference type="Proteomes" id="UP000271700">
    <property type="component" value="Unassembled WGS sequence"/>
</dbReference>
<dbReference type="PANTHER" id="PTHR11048:SF5">
    <property type="entry name" value="DECAPRENYL-PHOSPHATE PHOSPHORIBOSYLTRANSFERASE"/>
    <property type="match status" value="1"/>
</dbReference>
<reference evidence="7 8" key="1">
    <citation type="submission" date="2018-10" db="EMBL/GenBank/DDBJ databases">
        <title>Genomic Encyclopedia of Archaeal and Bacterial Type Strains, Phase II (KMG-II): from individual species to whole genera.</title>
        <authorList>
            <person name="Goeker M."/>
        </authorList>
    </citation>
    <scope>NUCLEOTIDE SEQUENCE [LARGE SCALE GENOMIC DNA]</scope>
    <source>
        <strain evidence="7 8">DSM 29317</strain>
    </source>
</reference>
<sequence length="476" mass="52406">MTSETPLPVLVVDLDGTLLRSDILFETFWSALGRNWRTPIQAVGALMQSKAKLKRDLAQSGPLDVATLPYDPEVISYVKNWRNRGGRTALVTASDERIANGIFDHLGIFDEVYGSDGVRNLKGPAKASFLKDHFEGGFAYMGDAHADIPVWSQAERAITVNTSASLRSTVDSLDAQVDHLQTRPNSIKPYIKAMRPHQWLKNILVFLPMLAAHQYDWGTFLAALMAFISFSMVASSAYVTNDLLDLAADRAHPRKCKRPFASGAIPIAHGTWMAMGMLALGVIIAASVNLALLGAMIFYYVATTAYSLNIKRRIVIDIIVLAGLYTTRIIAGGYATEIPLSVWLLAFSVFFFLSLASVKRQAELIDTAKRGAMEAAGRGYQVDDLPLISQVAISSGYVSVLVMALYINSPTVVELYRSPTALWVVCLILLYWLTRIIMITHRGHMHDDPVVFAAKDRTSQLCFLGILFCAIWGALL</sequence>
<dbReference type="RefSeq" id="WP_010442222.1">
    <property type="nucleotide sequence ID" value="NZ_AEYW01000014.1"/>
</dbReference>
<evidence type="ECO:0000313" key="7">
    <source>
        <dbReference type="EMBL" id="RLK07331.1"/>
    </source>
</evidence>
<evidence type="ECO:0000256" key="6">
    <source>
        <dbReference type="SAM" id="Phobius"/>
    </source>
</evidence>
<gene>
    <name evidence="7" type="ORF">CLV75_2452</name>
</gene>
<evidence type="ECO:0000256" key="2">
    <source>
        <dbReference type="ARBA" id="ARBA00022475"/>
    </source>
</evidence>
<feature type="transmembrane region" description="Helical" evidence="6">
    <location>
        <begin position="387"/>
        <end position="408"/>
    </location>
</feature>
<dbReference type="Gene3D" id="1.10.357.140">
    <property type="entry name" value="UbiA prenyltransferase"/>
    <property type="match status" value="1"/>
</dbReference>
<keyword evidence="7" id="KW-0808">Transferase</keyword>
<evidence type="ECO:0000313" key="8">
    <source>
        <dbReference type="Proteomes" id="UP000271700"/>
    </source>
</evidence>
<dbReference type="GO" id="GO:0005886">
    <property type="term" value="C:plasma membrane"/>
    <property type="evidence" value="ECO:0007669"/>
    <property type="project" value="TreeGrafter"/>
</dbReference>
<feature type="transmembrane region" description="Helical" evidence="6">
    <location>
        <begin position="458"/>
        <end position="475"/>
    </location>
</feature>
<comment type="caution">
    <text evidence="7">The sequence shown here is derived from an EMBL/GenBank/DDBJ whole genome shotgun (WGS) entry which is preliminary data.</text>
</comment>